<dbReference type="PATRIC" id="fig|851.8.peg.83"/>
<dbReference type="InterPro" id="IPR018543">
    <property type="entry name" value="Adhesion_FadA"/>
</dbReference>
<dbReference type="AlphaFoldDB" id="A0A133PEA6"/>
<evidence type="ECO:0000256" key="1">
    <source>
        <dbReference type="SAM" id="Coils"/>
    </source>
</evidence>
<dbReference type="InterPro" id="IPR053716">
    <property type="entry name" value="Flag_assembly_chemotaxis_eff"/>
</dbReference>
<accession>A0A133PEA6</accession>
<keyword evidence="3" id="KW-1185">Reference proteome</keyword>
<dbReference type="Proteomes" id="UP000070401">
    <property type="component" value="Unassembled WGS sequence"/>
</dbReference>
<gene>
    <name evidence="2" type="ORF">HMPREF3221_00082</name>
</gene>
<dbReference type="Gene3D" id="1.10.287.1700">
    <property type="match status" value="1"/>
</dbReference>
<organism evidence="2 3">
    <name type="scientific">Fusobacterium nucleatum</name>
    <dbReference type="NCBI Taxonomy" id="851"/>
    <lineage>
        <taxon>Bacteria</taxon>
        <taxon>Fusobacteriati</taxon>
        <taxon>Fusobacteriota</taxon>
        <taxon>Fusobacteriia</taxon>
        <taxon>Fusobacteriales</taxon>
        <taxon>Fusobacteriaceae</taxon>
        <taxon>Fusobacterium</taxon>
    </lineage>
</organism>
<protein>
    <submittedName>
        <fullName evidence="2">Adhesion protein FadA</fullName>
    </submittedName>
</protein>
<keyword evidence="1" id="KW-0175">Coiled coil</keyword>
<proteinExistence type="predicted"/>
<dbReference type="Pfam" id="PF09403">
    <property type="entry name" value="FadA"/>
    <property type="match status" value="1"/>
</dbReference>
<comment type="caution">
    <text evidence="2">The sequence shown here is derived from an EMBL/GenBank/DDBJ whole genome shotgun (WGS) entry which is preliminary data.</text>
</comment>
<reference evidence="3" key="1">
    <citation type="submission" date="2016-01" db="EMBL/GenBank/DDBJ databases">
        <authorList>
            <person name="Mitreva M."/>
            <person name="Pepin K.H."/>
            <person name="Mihindukulasuriya K.A."/>
            <person name="Fulton R."/>
            <person name="Fronick C."/>
            <person name="O'Laughlin M."/>
            <person name="Miner T."/>
            <person name="Herter B."/>
            <person name="Rosa B.A."/>
            <person name="Cordes M."/>
            <person name="Tomlinson C."/>
            <person name="Wollam A."/>
            <person name="Palsikar V.B."/>
            <person name="Mardis E.R."/>
            <person name="Wilson R.K."/>
        </authorList>
    </citation>
    <scope>NUCLEOTIDE SEQUENCE [LARGE SCALE GENOMIC DNA]</scope>
    <source>
        <strain evidence="3">MJR7757B</strain>
    </source>
</reference>
<name>A0A133PEA6_FUSNU</name>
<evidence type="ECO:0000313" key="3">
    <source>
        <dbReference type="Proteomes" id="UP000070401"/>
    </source>
</evidence>
<dbReference type="EMBL" id="LRPY01000006">
    <property type="protein sequence ID" value="KXA26862.1"/>
    <property type="molecule type" value="Genomic_DNA"/>
</dbReference>
<sequence>MKKIILTLFGLLSIGIFANDEIISELKGLNAEYDNLVKEEEARFQKERELSERAAAQNVELEKLKASIEEKLEAAPEERKTKFFKDTFDGLVKDYSKYLSQINEKIAENSEIVSNFEKIQKIR</sequence>
<evidence type="ECO:0000313" key="2">
    <source>
        <dbReference type="EMBL" id="KXA26862.1"/>
    </source>
</evidence>
<dbReference type="RefSeq" id="WP_060797667.1">
    <property type="nucleotide sequence ID" value="NZ_KQ956607.1"/>
</dbReference>
<feature type="coiled-coil region" evidence="1">
    <location>
        <begin position="19"/>
        <end position="78"/>
    </location>
</feature>